<dbReference type="Pfam" id="PF08762">
    <property type="entry name" value="CRPV_capsid"/>
    <property type="match status" value="1"/>
</dbReference>
<evidence type="ECO:0000259" key="16">
    <source>
        <dbReference type="PROSITE" id="PS50507"/>
    </source>
</evidence>
<dbReference type="SUPFAM" id="SSF56672">
    <property type="entry name" value="DNA/RNA polymerases"/>
    <property type="match status" value="1"/>
</dbReference>
<dbReference type="SUPFAM" id="SSF50494">
    <property type="entry name" value="Trypsin-like serine proteases"/>
    <property type="match status" value="1"/>
</dbReference>
<feature type="domain" description="RdRp catalytic" evidence="16">
    <location>
        <begin position="1267"/>
        <end position="1395"/>
    </location>
</feature>
<reference evidence="18" key="2">
    <citation type="submission" date="2018-02" db="EMBL/GenBank/DDBJ databases">
        <authorList>
            <person name="Anderson D."/>
            <person name="Durr P."/>
        </authorList>
    </citation>
    <scope>NUCLEOTIDE SEQUENCE</scope>
    <source>
        <strain evidence="18">VN3-31</strain>
    </source>
</reference>
<keyword evidence="15" id="KW-0472">Membrane</keyword>
<dbReference type="Gene3D" id="2.60.120.20">
    <property type="match status" value="3"/>
</dbReference>
<dbReference type="InterPro" id="IPR033703">
    <property type="entry name" value="Rhv-like"/>
</dbReference>
<evidence type="ECO:0000259" key="17">
    <source>
        <dbReference type="PROSITE" id="PS51218"/>
    </source>
</evidence>
<keyword evidence="4" id="KW-0167">Capsid protein</keyword>
<dbReference type="InterPro" id="IPR027417">
    <property type="entry name" value="P-loop_NTPase"/>
</dbReference>
<dbReference type="SUPFAM" id="SSF88633">
    <property type="entry name" value="Positive stranded ssRNA viruses"/>
    <property type="match status" value="3"/>
</dbReference>
<accession>A0A2U8JQB0</accession>
<dbReference type="GO" id="GO:0003723">
    <property type="term" value="F:RNA binding"/>
    <property type="evidence" value="ECO:0007669"/>
    <property type="project" value="InterPro"/>
</dbReference>
<proteinExistence type="predicted"/>
<keyword evidence="3" id="KW-0696">RNA-directed RNA polymerase</keyword>
<reference evidence="18" key="1">
    <citation type="journal article" date="2018" name="J. Gen. Virol.">
        <title>Metagenomic analysis of Varroa-free Australian honey bees (Apis mellifera) shows a diverse Picornavirales virome.</title>
        <authorList>
            <person name="Roberts J.M."/>
            <person name="Anderson D.L."/>
            <person name="Durr P.A."/>
        </authorList>
    </citation>
    <scope>NUCLEOTIDE SEQUENCE</scope>
    <source>
        <strain evidence="18">VN3-31</strain>
    </source>
</reference>
<keyword evidence="8" id="KW-0547">Nucleotide-binding</keyword>
<evidence type="ECO:0000256" key="14">
    <source>
        <dbReference type="ARBA" id="ARBA00022953"/>
    </source>
</evidence>
<keyword evidence="5" id="KW-0645">Protease</keyword>
<feature type="domain" description="SF3 helicase" evidence="17">
    <location>
        <begin position="304"/>
        <end position="475"/>
    </location>
</feature>
<evidence type="ECO:0000256" key="6">
    <source>
        <dbReference type="ARBA" id="ARBA00022679"/>
    </source>
</evidence>
<dbReference type="InterPro" id="IPR043502">
    <property type="entry name" value="DNA/RNA_pol_sf"/>
</dbReference>
<feature type="transmembrane region" description="Helical" evidence="15">
    <location>
        <begin position="651"/>
        <end position="676"/>
    </location>
</feature>
<dbReference type="GO" id="GO:0019028">
    <property type="term" value="C:viral capsid"/>
    <property type="evidence" value="ECO:0007669"/>
    <property type="project" value="UniProtKB-KW"/>
</dbReference>
<dbReference type="GO" id="GO:0006351">
    <property type="term" value="P:DNA-templated transcription"/>
    <property type="evidence" value="ECO:0007669"/>
    <property type="project" value="InterPro"/>
</dbReference>
<dbReference type="GO" id="GO:0005198">
    <property type="term" value="F:structural molecule activity"/>
    <property type="evidence" value="ECO:0007669"/>
    <property type="project" value="InterPro"/>
</dbReference>
<keyword evidence="15" id="KW-0812">Transmembrane</keyword>
<dbReference type="PROSITE" id="PS51218">
    <property type="entry name" value="SF3_HELICASE_2"/>
    <property type="match status" value="1"/>
</dbReference>
<evidence type="ECO:0000256" key="8">
    <source>
        <dbReference type="ARBA" id="ARBA00022741"/>
    </source>
</evidence>
<name>A0A2U8JQB0_9VIRU</name>
<dbReference type="SUPFAM" id="SSF52540">
    <property type="entry name" value="P-loop containing nucleoside triphosphate hydrolases"/>
    <property type="match status" value="1"/>
</dbReference>
<evidence type="ECO:0000256" key="12">
    <source>
        <dbReference type="ARBA" id="ARBA00022840"/>
    </source>
</evidence>
<dbReference type="InterPro" id="IPR000605">
    <property type="entry name" value="Helicase_SF3_ssDNA/RNA_vir"/>
</dbReference>
<dbReference type="GO" id="GO:0005524">
    <property type="term" value="F:ATP binding"/>
    <property type="evidence" value="ECO:0007669"/>
    <property type="project" value="UniProtKB-KW"/>
</dbReference>
<dbReference type="InterPro" id="IPR001205">
    <property type="entry name" value="RNA-dir_pol_C"/>
</dbReference>
<evidence type="ECO:0000256" key="3">
    <source>
        <dbReference type="ARBA" id="ARBA00022484"/>
    </source>
</evidence>
<dbReference type="Gene3D" id="3.30.70.270">
    <property type="match status" value="1"/>
</dbReference>
<keyword evidence="14" id="KW-0693">Viral RNA replication</keyword>
<evidence type="ECO:0000256" key="5">
    <source>
        <dbReference type="ARBA" id="ARBA00022670"/>
    </source>
</evidence>
<dbReference type="GO" id="GO:0008234">
    <property type="term" value="F:cysteine-type peptidase activity"/>
    <property type="evidence" value="ECO:0007669"/>
    <property type="project" value="UniProtKB-KW"/>
</dbReference>
<dbReference type="CDD" id="cd00205">
    <property type="entry name" value="rhv_like"/>
    <property type="match status" value="2"/>
</dbReference>
<keyword evidence="13" id="KW-0946">Virion</keyword>
<evidence type="ECO:0000256" key="13">
    <source>
        <dbReference type="ARBA" id="ARBA00022844"/>
    </source>
</evidence>
<keyword evidence="6" id="KW-0808">Transferase</keyword>
<evidence type="ECO:0000256" key="2">
    <source>
        <dbReference type="ARBA" id="ARBA00020107"/>
    </source>
</evidence>
<keyword evidence="12" id="KW-0067">ATP-binding</keyword>
<keyword evidence="15" id="KW-1133">Transmembrane helix</keyword>
<evidence type="ECO:0000256" key="10">
    <source>
        <dbReference type="ARBA" id="ARBA00022806"/>
    </source>
</evidence>
<dbReference type="InterPro" id="IPR001676">
    <property type="entry name" value="Picornavirus_capsid"/>
</dbReference>
<keyword evidence="11" id="KW-0788">Thiol protease</keyword>
<evidence type="ECO:0000313" key="18">
    <source>
        <dbReference type="EMBL" id="AWK77882.1"/>
    </source>
</evidence>
<dbReference type="InterPro" id="IPR007094">
    <property type="entry name" value="RNA-dir_pol_PSvirus"/>
</dbReference>
<dbReference type="Pfam" id="PF00680">
    <property type="entry name" value="RdRP_1"/>
    <property type="match status" value="1"/>
</dbReference>
<evidence type="ECO:0000256" key="4">
    <source>
        <dbReference type="ARBA" id="ARBA00022561"/>
    </source>
</evidence>
<evidence type="ECO:0000256" key="15">
    <source>
        <dbReference type="SAM" id="Phobius"/>
    </source>
</evidence>
<dbReference type="Pfam" id="PF00910">
    <property type="entry name" value="RNA_helicase"/>
    <property type="match status" value="1"/>
</dbReference>
<dbReference type="CDD" id="cd23195">
    <property type="entry name" value="Marnaviridae_RdRp"/>
    <property type="match status" value="1"/>
</dbReference>
<keyword evidence="10" id="KW-0347">Helicase</keyword>
<dbReference type="PROSITE" id="PS50507">
    <property type="entry name" value="RDRP_SSRNA_POS"/>
    <property type="match status" value="1"/>
</dbReference>
<evidence type="ECO:0000256" key="1">
    <source>
        <dbReference type="ARBA" id="ARBA00004328"/>
    </source>
</evidence>
<dbReference type="GO" id="GO:0003968">
    <property type="term" value="F:RNA-directed RNA polymerase activity"/>
    <property type="evidence" value="ECO:0007669"/>
    <property type="project" value="UniProtKB-KW"/>
</dbReference>
<dbReference type="EMBL" id="MG995720">
    <property type="protein sequence ID" value="AWK77882.1"/>
    <property type="molecule type" value="Genomic_RNA"/>
</dbReference>
<dbReference type="InterPro" id="IPR024343">
    <property type="entry name" value="VP4_dicistrovir"/>
</dbReference>
<dbReference type="InterPro" id="IPR014759">
    <property type="entry name" value="Helicase_SF3_ssRNA_vir"/>
</dbReference>
<feature type="transmembrane region" description="Helical" evidence="15">
    <location>
        <begin position="697"/>
        <end position="718"/>
    </location>
</feature>
<evidence type="ECO:0000256" key="11">
    <source>
        <dbReference type="ARBA" id="ARBA00022807"/>
    </source>
</evidence>
<dbReference type="InterPro" id="IPR014872">
    <property type="entry name" value="Dicistrovirus_capsid-polyPr_C"/>
</dbReference>
<keyword evidence="9" id="KW-0378">Hydrolase</keyword>
<evidence type="ECO:0000256" key="9">
    <source>
        <dbReference type="ARBA" id="ARBA00022801"/>
    </source>
</evidence>
<comment type="subcellular location">
    <subcellularLocation>
        <location evidence="1">Virion</location>
    </subcellularLocation>
</comment>
<keyword evidence="7" id="KW-0548">Nucleotidyltransferase</keyword>
<sequence>MINDLPMKQRVNKRSVFAEYIGANKCVGAPCTPHPMDVVVENKKSGERFIAQTQSSGQFLPTLPQSDNVQYVVSLTEDICILLRGLVRAETPNDFSVAILTFGKLRIKQSVLLTVMEQWKFIFSELSGSTFQSNENPFTKLRNFVSKYDAIKNLPVFRKMYRFLSYCTAHSVFERLGVKFDTKKYLGVEKIMLERDFHSGPDFIHCMMDTTLFLLDTGYQCIVTGSLDPFTHSEGGYVEWVEKSEQLRIQARYISNPEPHGFTVFEFLSNLDDAIAKGESIVRFNNQDPFAAKICSRVLNDMRAIRADCLTKRLAQQDRKAPFAVLVAGGSSVGKSIFTKMLYYHFGKLYNLPTEPEYRYVRNAFDQYWTNFNSSQWCIQLDDIAFLHPNKATSCDPSLMEMLQVINNVPYVPTQADLADKGKTPVRSRFVVATTNTESLNAKDYFACPLAVQRRLPYVIQLQPLPHLVKDERMLDTSKVPVSEEGNYPNLWRILVKRVVPTTKPNLHMGDTGDLKLIAIYDDVMEFLQWFNTVADESQLTQDKAEKCDVDMSTAILCGCRLPIKQCTVCSVELQSLSDYVYDTEWVRGMFRHTDPQSPEMEPDDPWQFPGRKLAKSMFEIGQMSWAIKIIVWFYFTLCWCIKYFPPLTIFMSVLWLGLPTSLSLIWADFIWNPALRAEAVSYIGARAYSRLRSPQVIIAIASLTTAIVFIKTTSMMFNMVKSLGEDSPVALKDPQMQGISETIGVTPTPQGDKSENVWYKDDYQCTPFDVPVQALSRVNWSQHETIKTLESNCVAFAVRYIVGTEAHEHFTRGVAVCGQVYLCNNHSIPVDEFSLEITSMSTTGGISSNVTVLVTSTQIQRHTSLDLMFIIIPNVPPKKDIRSFFAKESFNGRFDGFYLGRGKEGELAVNTMRNIYNCGILTLSNSVSVETQFWTGVPSEDTKNGDCGSLLVSMSAFGPVIVGIHVMKATRPYAAIVPTHLLDLLGEHFSPHPPKLQVGEYVRELGPLSNKSPVRYISTGTANVYGSLIGFRGKKKSRVQQTLIAPSMLKRGYSITCGKPVMNSYIPWRTALLGMTQPVTVMRMDVLDACVAALKADIMKGLTQDQIHEVQVYDNMTAINGCPGLAYVDKVNRCTSAGFPFNKSKRFFLAPMDPIGEYQHPVSVSPLIEGEMSAIIEQYGKSILYAPVFAGSLKDEALPLRKCVSGKTRVFCGAPMPWTLVVRKYTLAMIRLIQKNRILFESGPGTIAQSVEWDELYKHLTQFGVDRIVDGDYELFDKRMPASLILAAFDILVHLARAAEWDENDIRVLRGIAYDVAFPTVDMNGDFVQFFGSNPSGHPLTVIINGLANALYMRYCYFQNSPDRECETFKQNVHLMTYGDDVIMGIHGDCFWMSHTLIKNTLATIGINFTMADKTAESVPYSSMDQATFLKRSWRYEPELDAYVCPIDHSSIEKMLTMCVRSKTISRELQAVAVVDTAIREYFWYGKQVFTEKRRMLLQVIEENELAVYCERDFPSWDSLVSEFRYYSGSTCDMGLDASRQKRPLVRGETHLQVLVNIHPVVQFVSVPYSLVGRVSCPSSARVLEPEQCVSDLHSPFLSTEKITFDCELQSEEVIGLPSELSSDTTQSTVIEFLDETPGPTWSIPSSDRTNLIERQPEVELAQFLSRPVLIKSHIWAQSDSFTTTTAWSPWQLFFNSTPIKNKITNYSFISCTLKLKFVVNASPFYSGAMAFTYCPLQNINGNTIIADAGGGELMGYSQRPKVWIFPQTCQGGEMVLPFFYHKNWLNITSNTDMLDMGRITPCLFAPLVSATGITGTSIVVQVYAWAEDVKLHAPTIKGALQSDEFEYKPSQMASSAAAAADMLSRFPVIGPYMKSTSVVAKSVASIASTLGFTNVPNIDKVPLFRPAAYPHNSTCDISVPTDRASVDPKNEVSIDPRTVGLDGTDELALVNIATRETWLGNAILSSTDAVDALTLVSRVTPALMYQFGANTPRQYTPMGYLCEMFKHWRGDIIFRFKFICTRFHKGRVRISYDPTGAIGTTIPDYTTIFNEVLDIGADQDVEVRVPYSQATTYLQTLITTGNYSLSGAAIAPNAFTNGLITMRVVNPLSGPVANTAIPVMVFARAADNIEYAWPSIENTGEPTLSPFVMQSDHVVYPVAPRQIVAGNSISDGDPNRNLIHYGERVVSLRPLLHRLSYQYFVRGITQSVATWASQTCITSRRIKFPGFDPNGAYTAFGIIATGTQFPYNYMRMNYQQLVALLFIGQRGSMTWSVASTHTTTMLVSLSRYDKTITSASWSNVDSTNSASNNVTAEYSARKVVDPGSGVALTDQRIQPGMTMNFPYYSRYNFQFTNPSFSMYGSSQDDTVHDNVITMVRNATNQSTSPRLDYWAACGPDYNFFFFINTPSLYTHNLPVGV</sequence>
<dbReference type="Pfam" id="PF11492">
    <property type="entry name" value="Dicistro_VP4"/>
    <property type="match status" value="1"/>
</dbReference>
<protein>
    <recommendedName>
        <fullName evidence="2">Genome polyprotein</fullName>
    </recommendedName>
</protein>
<dbReference type="InterPro" id="IPR043128">
    <property type="entry name" value="Rev_trsase/Diguanyl_cyclase"/>
</dbReference>
<dbReference type="InterPro" id="IPR029053">
    <property type="entry name" value="Viral_coat"/>
</dbReference>
<dbReference type="Pfam" id="PF00073">
    <property type="entry name" value="Rhv"/>
    <property type="match status" value="1"/>
</dbReference>
<dbReference type="GO" id="GO:0006508">
    <property type="term" value="P:proteolysis"/>
    <property type="evidence" value="ECO:0007669"/>
    <property type="project" value="UniProtKB-KW"/>
</dbReference>
<dbReference type="GO" id="GO:0039694">
    <property type="term" value="P:viral RNA genome replication"/>
    <property type="evidence" value="ECO:0007669"/>
    <property type="project" value="InterPro"/>
</dbReference>
<dbReference type="GO" id="GO:0003724">
    <property type="term" value="F:RNA helicase activity"/>
    <property type="evidence" value="ECO:0007669"/>
    <property type="project" value="InterPro"/>
</dbReference>
<organism evidence="18">
    <name type="scientific">Robinvale bee virus 9</name>
    <dbReference type="NCBI Taxonomy" id="2201320"/>
    <lineage>
        <taxon>Viruses</taxon>
        <taxon>Riboviria</taxon>
        <taxon>Orthornavirae</taxon>
        <taxon>Pisuviricota</taxon>
        <taxon>Pisoniviricetes</taxon>
        <taxon>Picornavirales</taxon>
    </lineage>
</organism>
<evidence type="ECO:0000256" key="7">
    <source>
        <dbReference type="ARBA" id="ARBA00022695"/>
    </source>
</evidence>
<dbReference type="InterPro" id="IPR009003">
    <property type="entry name" value="Peptidase_S1_PA"/>
</dbReference>